<keyword evidence="6" id="KW-0539">Nucleus</keyword>
<dbReference type="STRING" id="64571.A0A1Y2H364"/>
<dbReference type="InterPro" id="IPR050527">
    <property type="entry name" value="Snail/Krueppel_Znf"/>
</dbReference>
<organism evidence="10 11">
    <name type="scientific">Lobosporangium transversale</name>
    <dbReference type="NCBI Taxonomy" id="64571"/>
    <lineage>
        <taxon>Eukaryota</taxon>
        <taxon>Fungi</taxon>
        <taxon>Fungi incertae sedis</taxon>
        <taxon>Mucoromycota</taxon>
        <taxon>Mortierellomycotina</taxon>
        <taxon>Mortierellomycetes</taxon>
        <taxon>Mortierellales</taxon>
        <taxon>Mortierellaceae</taxon>
        <taxon>Lobosporangium</taxon>
    </lineage>
</organism>
<evidence type="ECO:0000256" key="7">
    <source>
        <dbReference type="PROSITE-ProRule" id="PRU00042"/>
    </source>
</evidence>
<keyword evidence="3" id="KW-0677">Repeat</keyword>
<feature type="compositionally biased region" description="Low complexity" evidence="8">
    <location>
        <begin position="128"/>
        <end position="163"/>
    </location>
</feature>
<dbReference type="PROSITE" id="PS00028">
    <property type="entry name" value="ZINC_FINGER_C2H2_1"/>
    <property type="match status" value="2"/>
</dbReference>
<feature type="region of interest" description="Disordered" evidence="8">
    <location>
        <begin position="463"/>
        <end position="493"/>
    </location>
</feature>
<dbReference type="RefSeq" id="XP_021886661.1">
    <property type="nucleotide sequence ID" value="XM_022022500.1"/>
</dbReference>
<dbReference type="SUPFAM" id="SSF57667">
    <property type="entry name" value="beta-beta-alpha zinc fingers"/>
    <property type="match status" value="2"/>
</dbReference>
<keyword evidence="4 7" id="KW-0863">Zinc-finger</keyword>
<dbReference type="PANTHER" id="PTHR24388">
    <property type="entry name" value="ZINC FINGER PROTEIN"/>
    <property type="match status" value="1"/>
</dbReference>
<sequence length="596" mass="65678">MSHTHQLNTSASFSASNTPLASPIPDINSSFAANVRPRPHSALVPSEAALLQPLLRENDILPSSTAAQDNVNDVCVINNHITKNMNTISSDFHLFESDEASFDYPLFTGASELVKSLQQVQQEESSQQILQSIQQQSDMYQPHQQGQQRQQYHQHQQQTQQAPHPTPQTPSMDLPESYSRMDEPLVFDGYSAFLEGPDVTGITAVALNHEDENPDDNNEVDFSTGYIDSPFPSYLDTPFETPYLADFGIDPDHTNATQFFFLEDCSLSDGCGSSRISHLRDQASFSLFPELVYKIPAMSPRISFNSSNTIEPATLFMDSPALQRQHFGNEAGHSPLSEKSFYAASDSPESSLSSAPASPSSSSYSPALRSVSPGSHPKAMFDNMSDTASIDEEEEKATPSDSDSEQDDDDEYVPSRHLAQAAGLLPTSSCKRKVPAVFESESYLCSSRHDAPASTFKRVRLELAGPRGGSSKGPRKPTKGGSKPRPAGEAAKRFPCTHPGCELRFARLYNLRTHERTHDPNQIRPFVCTAGNCSKAFSRKHDLQRHQASVHQGERNFKCHHCKKLFSRPDGLRRHLSVKDSVCTEAPPVDTQGHPS</sequence>
<dbReference type="GO" id="GO:0000978">
    <property type="term" value="F:RNA polymerase II cis-regulatory region sequence-specific DNA binding"/>
    <property type="evidence" value="ECO:0007669"/>
    <property type="project" value="TreeGrafter"/>
</dbReference>
<dbReference type="Gene3D" id="3.30.160.60">
    <property type="entry name" value="Classic Zinc Finger"/>
    <property type="match status" value="3"/>
</dbReference>
<evidence type="ECO:0000256" key="6">
    <source>
        <dbReference type="ARBA" id="ARBA00023242"/>
    </source>
</evidence>
<keyword evidence="5" id="KW-0862">Zinc</keyword>
<dbReference type="PROSITE" id="PS50157">
    <property type="entry name" value="ZINC_FINGER_C2H2_2"/>
    <property type="match status" value="3"/>
</dbReference>
<evidence type="ECO:0000313" key="10">
    <source>
        <dbReference type="EMBL" id="ORZ28988.1"/>
    </source>
</evidence>
<feature type="region of interest" description="Disordered" evidence="8">
    <location>
        <begin position="128"/>
        <end position="178"/>
    </location>
</feature>
<feature type="compositionally biased region" description="Acidic residues" evidence="8">
    <location>
        <begin position="402"/>
        <end position="411"/>
    </location>
</feature>
<dbReference type="GeneID" id="33564344"/>
<keyword evidence="2" id="KW-0479">Metal-binding</keyword>
<comment type="caution">
    <text evidence="10">The sequence shown here is derived from an EMBL/GenBank/DDBJ whole genome shotgun (WGS) entry which is preliminary data.</text>
</comment>
<feature type="compositionally biased region" description="Low complexity" evidence="8">
    <location>
        <begin position="343"/>
        <end position="373"/>
    </location>
</feature>
<dbReference type="SMART" id="SM00355">
    <property type="entry name" value="ZnF_C2H2"/>
    <property type="match status" value="3"/>
</dbReference>
<evidence type="ECO:0000256" key="8">
    <source>
        <dbReference type="SAM" id="MobiDB-lite"/>
    </source>
</evidence>
<dbReference type="SUPFAM" id="SSF81995">
    <property type="entry name" value="beta-sandwich domain of Sec23/24"/>
    <property type="match status" value="1"/>
</dbReference>
<dbReference type="PANTHER" id="PTHR24388:SF54">
    <property type="entry name" value="PROTEIN ESCARGOT"/>
    <property type="match status" value="1"/>
</dbReference>
<dbReference type="Pfam" id="PF00096">
    <property type="entry name" value="zf-C2H2"/>
    <property type="match status" value="3"/>
</dbReference>
<feature type="domain" description="C2H2-type" evidence="9">
    <location>
        <begin position="557"/>
        <end position="588"/>
    </location>
</feature>
<dbReference type="AlphaFoldDB" id="A0A1Y2H364"/>
<evidence type="ECO:0000256" key="2">
    <source>
        <dbReference type="ARBA" id="ARBA00022723"/>
    </source>
</evidence>
<dbReference type="InterPro" id="IPR013087">
    <property type="entry name" value="Znf_C2H2_type"/>
</dbReference>
<feature type="region of interest" description="Disordered" evidence="8">
    <location>
        <begin position="341"/>
        <end position="411"/>
    </location>
</feature>
<feature type="domain" description="C2H2-type" evidence="9">
    <location>
        <begin position="526"/>
        <end position="556"/>
    </location>
</feature>
<accession>A0A1Y2H364</accession>
<reference evidence="10 11" key="1">
    <citation type="submission" date="2016-07" db="EMBL/GenBank/DDBJ databases">
        <title>Pervasive Adenine N6-methylation of Active Genes in Fungi.</title>
        <authorList>
            <consortium name="DOE Joint Genome Institute"/>
            <person name="Mondo S.J."/>
            <person name="Dannebaum R.O."/>
            <person name="Kuo R.C."/>
            <person name="Labutti K."/>
            <person name="Haridas S."/>
            <person name="Kuo A."/>
            <person name="Salamov A."/>
            <person name="Ahrendt S.R."/>
            <person name="Lipzen A."/>
            <person name="Sullivan W."/>
            <person name="Andreopoulos W.B."/>
            <person name="Clum A."/>
            <person name="Lindquist E."/>
            <person name="Daum C."/>
            <person name="Ramamoorthy G.K."/>
            <person name="Gryganskyi A."/>
            <person name="Culley D."/>
            <person name="Magnuson J.K."/>
            <person name="James T.Y."/>
            <person name="O'Malley M.A."/>
            <person name="Stajich J.E."/>
            <person name="Spatafora J.W."/>
            <person name="Visel A."/>
            <person name="Grigoriev I.V."/>
        </authorList>
    </citation>
    <scope>NUCLEOTIDE SEQUENCE [LARGE SCALE GENOMIC DNA]</scope>
    <source>
        <strain evidence="10 11">NRRL 3116</strain>
    </source>
</reference>
<evidence type="ECO:0000313" key="11">
    <source>
        <dbReference type="Proteomes" id="UP000193648"/>
    </source>
</evidence>
<gene>
    <name evidence="10" type="ORF">BCR41DRAFT_344382</name>
</gene>
<dbReference type="InParanoid" id="A0A1Y2H364"/>
<dbReference type="InterPro" id="IPR036236">
    <property type="entry name" value="Znf_C2H2_sf"/>
</dbReference>
<keyword evidence="11" id="KW-1185">Reference proteome</keyword>
<proteinExistence type="predicted"/>
<dbReference type="Proteomes" id="UP000193648">
    <property type="component" value="Unassembled WGS sequence"/>
</dbReference>
<evidence type="ECO:0000256" key="3">
    <source>
        <dbReference type="ARBA" id="ARBA00022737"/>
    </source>
</evidence>
<dbReference type="OrthoDB" id="8117402at2759"/>
<dbReference type="EMBL" id="MCFF01000001">
    <property type="protein sequence ID" value="ORZ28988.1"/>
    <property type="molecule type" value="Genomic_DNA"/>
</dbReference>
<evidence type="ECO:0000259" key="9">
    <source>
        <dbReference type="PROSITE" id="PS50157"/>
    </source>
</evidence>
<dbReference type="GO" id="GO:0005634">
    <property type="term" value="C:nucleus"/>
    <property type="evidence" value="ECO:0007669"/>
    <property type="project" value="UniProtKB-SubCell"/>
</dbReference>
<name>A0A1Y2H364_9FUNG</name>
<evidence type="ECO:0000256" key="1">
    <source>
        <dbReference type="ARBA" id="ARBA00004123"/>
    </source>
</evidence>
<dbReference type="GO" id="GO:0000981">
    <property type="term" value="F:DNA-binding transcription factor activity, RNA polymerase II-specific"/>
    <property type="evidence" value="ECO:0007669"/>
    <property type="project" value="TreeGrafter"/>
</dbReference>
<evidence type="ECO:0000256" key="5">
    <source>
        <dbReference type="ARBA" id="ARBA00022833"/>
    </source>
</evidence>
<evidence type="ECO:0000256" key="4">
    <source>
        <dbReference type="ARBA" id="ARBA00022771"/>
    </source>
</evidence>
<protein>
    <recommendedName>
        <fullName evidence="9">C2H2-type domain-containing protein</fullName>
    </recommendedName>
</protein>
<feature type="domain" description="C2H2-type" evidence="9">
    <location>
        <begin position="494"/>
        <end position="523"/>
    </location>
</feature>
<comment type="subcellular location">
    <subcellularLocation>
        <location evidence="1">Nucleus</location>
    </subcellularLocation>
</comment>
<dbReference type="GO" id="GO:0008270">
    <property type="term" value="F:zinc ion binding"/>
    <property type="evidence" value="ECO:0007669"/>
    <property type="project" value="UniProtKB-KW"/>
</dbReference>